<organism evidence="1 2">
    <name type="scientific">Frankliniella fusca</name>
    <dbReference type="NCBI Taxonomy" id="407009"/>
    <lineage>
        <taxon>Eukaryota</taxon>
        <taxon>Metazoa</taxon>
        <taxon>Ecdysozoa</taxon>
        <taxon>Arthropoda</taxon>
        <taxon>Hexapoda</taxon>
        <taxon>Insecta</taxon>
        <taxon>Pterygota</taxon>
        <taxon>Neoptera</taxon>
        <taxon>Paraneoptera</taxon>
        <taxon>Thysanoptera</taxon>
        <taxon>Terebrantia</taxon>
        <taxon>Thripoidea</taxon>
        <taxon>Thripidae</taxon>
        <taxon>Frankliniella</taxon>
    </lineage>
</organism>
<keyword evidence="1" id="KW-0675">Receptor</keyword>
<reference evidence="1" key="2">
    <citation type="journal article" date="2023" name="BMC Genomics">
        <title>Pest status, molecular evolution, and epigenetic factors derived from the genome assembly of Frankliniella fusca, a thysanopteran phytovirus vector.</title>
        <authorList>
            <person name="Catto M.A."/>
            <person name="Labadie P.E."/>
            <person name="Jacobson A.L."/>
            <person name="Kennedy G.G."/>
            <person name="Srinivasan R."/>
            <person name="Hunt B.G."/>
        </authorList>
    </citation>
    <scope>NUCLEOTIDE SEQUENCE</scope>
    <source>
        <strain evidence="1">PL_HMW_Pooled</strain>
    </source>
</reference>
<dbReference type="EMBL" id="JAHWGI010000391">
    <property type="protein sequence ID" value="KAK3914734.1"/>
    <property type="molecule type" value="Genomic_DNA"/>
</dbReference>
<sequence length="94" mass="10902">MNRDDLSKRLSVDLKFRYPNVSCRETFTHSHGSTPQETLKSLLLIPMTEINIKDAHLLLLSTKTSYKPDRSSQVDLTNIQHHNNCRKIFLAELH</sequence>
<evidence type="ECO:0000313" key="1">
    <source>
        <dbReference type="EMBL" id="KAK3914734.1"/>
    </source>
</evidence>
<reference evidence="1" key="1">
    <citation type="submission" date="2021-07" db="EMBL/GenBank/DDBJ databases">
        <authorList>
            <person name="Catto M.A."/>
            <person name="Jacobson A."/>
            <person name="Kennedy G."/>
            <person name="Labadie P."/>
            <person name="Hunt B.G."/>
            <person name="Srinivasan R."/>
        </authorList>
    </citation>
    <scope>NUCLEOTIDE SEQUENCE</scope>
    <source>
        <strain evidence="1">PL_HMW_Pooled</strain>
        <tissue evidence="1">Head</tissue>
    </source>
</reference>
<dbReference type="AlphaFoldDB" id="A0AAE1LDH9"/>
<protein>
    <submittedName>
        <fullName evidence="1">Receptor-like protein 9b</fullName>
    </submittedName>
</protein>
<proteinExistence type="predicted"/>
<keyword evidence="2" id="KW-1185">Reference proteome</keyword>
<evidence type="ECO:0000313" key="2">
    <source>
        <dbReference type="Proteomes" id="UP001219518"/>
    </source>
</evidence>
<accession>A0AAE1LDH9</accession>
<dbReference type="Proteomes" id="UP001219518">
    <property type="component" value="Unassembled WGS sequence"/>
</dbReference>
<comment type="caution">
    <text evidence="1">The sequence shown here is derived from an EMBL/GenBank/DDBJ whole genome shotgun (WGS) entry which is preliminary data.</text>
</comment>
<name>A0AAE1LDH9_9NEOP</name>
<gene>
    <name evidence="1" type="ORF">KUF71_024229</name>
</gene>